<feature type="compositionally biased region" description="Polar residues" evidence="1">
    <location>
        <begin position="163"/>
        <end position="173"/>
    </location>
</feature>
<feature type="compositionally biased region" description="Basic and acidic residues" evidence="1">
    <location>
        <begin position="452"/>
        <end position="462"/>
    </location>
</feature>
<accession>A0A177D9D0</accession>
<dbReference type="GeneID" id="29117297"/>
<reference evidence="2 3" key="1">
    <citation type="submission" date="2016-05" db="EMBL/GenBank/DDBJ databases">
        <title>Comparative analysis of secretome profiles of manganese(II)-oxidizing ascomycete fungi.</title>
        <authorList>
            <consortium name="DOE Joint Genome Institute"/>
            <person name="Zeiner C.A."/>
            <person name="Purvine S.O."/>
            <person name="Zink E.M."/>
            <person name="Wu S."/>
            <person name="Pasa-Tolic L."/>
            <person name="Chaput D.L."/>
            <person name="Haridas S."/>
            <person name="Grigoriev I.V."/>
            <person name="Santelli C.M."/>
            <person name="Hansel C.M."/>
        </authorList>
    </citation>
    <scope>NUCLEOTIDE SEQUENCE [LARGE SCALE GENOMIC DNA]</scope>
    <source>
        <strain evidence="2 3">SRC1lrK2f</strain>
    </source>
</reference>
<name>A0A177D9D0_ALTAL</name>
<sequence>MSDDDFAALPWWEQVEYNSLYNTRRRPTVVSSIRTSSPDRLKSSDTIHPITRPPSRLRSNPESIASLENPSQIDLNSGDTTLVEALPLSPIPHPVEVFDESSQLAVQSGETTLLESPSASSVSASSPNIRQTLQRLGILSPTSFPVLQDARRYVRITEAQGPESHSGSIVNDTISHESESESDDCHIGDDMPPRDPERSTIANTRDGQRRVWIITPGRPRMEPLEMEQAVFMRGGAGSDDDDDDDDDGSGVSQAEEMRLLSSRGRRSSNPFPLSRLTRHVPGIRQWARSRNDQHTTISDVRQADVNEVISTPPGDLHQDLSHTLTTSSGSSARNDMTSAGTEPRICSTSNDMEPKHERLVRVYPRPSPRRPIRPSSVGSRFTERIELDGAQLYILPYSGNSMNTSWLIFARYEDSLRRPGRFNVEAFSWRSSQRSSRNRARSLPPTTTEPLSDQHESSHWRSEPLWQLSGTPDNAEVDPEDSVSQRRVHSEQLPARLPSPPVLVRSLQPESQPLLQSDSLPSSGTRTLDPYTYPMGPPRLRIGPDGRYDYARIPYNHPDENCSDLVKWCCCEVMFNF</sequence>
<feature type="region of interest" description="Disordered" evidence="1">
    <location>
        <begin position="158"/>
        <end position="224"/>
    </location>
</feature>
<feature type="compositionally biased region" description="Low complexity" evidence="1">
    <location>
        <begin position="321"/>
        <end position="331"/>
    </location>
</feature>
<evidence type="ECO:0000313" key="3">
    <source>
        <dbReference type="Proteomes" id="UP000077248"/>
    </source>
</evidence>
<evidence type="ECO:0000313" key="2">
    <source>
        <dbReference type="EMBL" id="OAG15857.1"/>
    </source>
</evidence>
<organism evidence="2 3">
    <name type="scientific">Alternaria alternata</name>
    <name type="common">Alternaria rot fungus</name>
    <name type="synonym">Torula alternata</name>
    <dbReference type="NCBI Taxonomy" id="5599"/>
    <lineage>
        <taxon>Eukaryota</taxon>
        <taxon>Fungi</taxon>
        <taxon>Dikarya</taxon>
        <taxon>Ascomycota</taxon>
        <taxon>Pezizomycotina</taxon>
        <taxon>Dothideomycetes</taxon>
        <taxon>Pleosporomycetidae</taxon>
        <taxon>Pleosporales</taxon>
        <taxon>Pleosporineae</taxon>
        <taxon>Pleosporaceae</taxon>
        <taxon>Alternaria</taxon>
        <taxon>Alternaria sect. Alternaria</taxon>
        <taxon>Alternaria alternata complex</taxon>
    </lineage>
</organism>
<dbReference type="Proteomes" id="UP000077248">
    <property type="component" value="Unassembled WGS sequence"/>
</dbReference>
<gene>
    <name evidence="2" type="ORF">CC77DRAFT_443016</name>
</gene>
<evidence type="ECO:0000256" key="1">
    <source>
        <dbReference type="SAM" id="MobiDB-lite"/>
    </source>
</evidence>
<protein>
    <submittedName>
        <fullName evidence="2">Uncharacterized protein</fullName>
    </submittedName>
</protein>
<dbReference type="KEGG" id="aalt:CC77DRAFT_443016"/>
<feature type="region of interest" description="Disordered" evidence="1">
    <location>
        <begin position="433"/>
        <end position="539"/>
    </location>
</feature>
<dbReference type="RefSeq" id="XP_018381278.1">
    <property type="nucleotide sequence ID" value="XM_018531703.1"/>
</dbReference>
<dbReference type="VEuPathDB" id="FungiDB:CC77DRAFT_443016"/>
<dbReference type="AlphaFoldDB" id="A0A177D9D0"/>
<feature type="region of interest" description="Disordered" evidence="1">
    <location>
        <begin position="309"/>
        <end position="350"/>
    </location>
</feature>
<proteinExistence type="predicted"/>
<feature type="compositionally biased region" description="Polar residues" evidence="1">
    <location>
        <begin position="332"/>
        <end position="350"/>
    </location>
</feature>
<feature type="compositionally biased region" description="Low complexity" evidence="1">
    <location>
        <begin position="506"/>
        <end position="523"/>
    </location>
</feature>
<feature type="compositionally biased region" description="Basic and acidic residues" evidence="1">
    <location>
        <begin position="174"/>
        <end position="198"/>
    </location>
</feature>
<keyword evidence="3" id="KW-1185">Reference proteome</keyword>
<dbReference type="EMBL" id="KV441492">
    <property type="protein sequence ID" value="OAG15857.1"/>
    <property type="molecule type" value="Genomic_DNA"/>
</dbReference>
<feature type="region of interest" description="Disordered" evidence="1">
    <location>
        <begin position="32"/>
        <end position="63"/>
    </location>
</feature>